<dbReference type="RefSeq" id="WP_416206679.1">
    <property type="nucleotide sequence ID" value="NZ_JBBKTX010000018.1"/>
</dbReference>
<sequence length="161" mass="17643">MNTRIGLLTAALLLGVAGGLVGCSSTAVIAPESSTTAELPYWQAGELATLDQGQHHPAVNALLQQAEQARQAGEWPKTMSYLDQARQIQPRNAAIFYRQGWVSAQMNQPAAAEQLLRRGLLFSHDEGLSRRIQWLLVDVLQQQGKQAEASQLRSRLEAERG</sequence>
<evidence type="ECO:0000313" key="1">
    <source>
        <dbReference type="EMBL" id="MFK4753665.1"/>
    </source>
</evidence>
<keyword evidence="2" id="KW-1185">Reference proteome</keyword>
<accession>A0ABW8NL02</accession>
<proteinExistence type="predicted"/>
<gene>
    <name evidence="1" type="ORF">WG929_14710</name>
</gene>
<dbReference type="InterPro" id="IPR011990">
    <property type="entry name" value="TPR-like_helical_dom_sf"/>
</dbReference>
<comment type="caution">
    <text evidence="1">The sequence shown here is derived from an EMBL/GenBank/DDBJ whole genome shotgun (WGS) entry which is preliminary data.</text>
</comment>
<reference evidence="1 2" key="1">
    <citation type="submission" date="2024-03" db="EMBL/GenBank/DDBJ databases">
        <title>High-quality draft genome sequence of Oceanobacter sp. wDCs-4.</title>
        <authorList>
            <person name="Dong C."/>
        </authorList>
    </citation>
    <scope>NUCLEOTIDE SEQUENCE [LARGE SCALE GENOMIC DNA]</scope>
    <source>
        <strain evidence="2">wDCs-4</strain>
    </source>
</reference>
<protein>
    <recommendedName>
        <fullName evidence="3">Tetratricopeptide repeat-containing protein</fullName>
    </recommendedName>
</protein>
<dbReference type="SUPFAM" id="SSF48452">
    <property type="entry name" value="TPR-like"/>
    <property type="match status" value="1"/>
</dbReference>
<name>A0ABW8NL02_9GAMM</name>
<dbReference type="Proteomes" id="UP001620597">
    <property type="component" value="Unassembled WGS sequence"/>
</dbReference>
<evidence type="ECO:0008006" key="3">
    <source>
        <dbReference type="Google" id="ProtNLM"/>
    </source>
</evidence>
<evidence type="ECO:0000313" key="2">
    <source>
        <dbReference type="Proteomes" id="UP001620597"/>
    </source>
</evidence>
<dbReference type="Gene3D" id="1.25.40.10">
    <property type="entry name" value="Tetratricopeptide repeat domain"/>
    <property type="match status" value="1"/>
</dbReference>
<dbReference type="EMBL" id="JBBKTX010000018">
    <property type="protein sequence ID" value="MFK4753665.1"/>
    <property type="molecule type" value="Genomic_DNA"/>
</dbReference>
<dbReference type="PROSITE" id="PS51257">
    <property type="entry name" value="PROKAR_LIPOPROTEIN"/>
    <property type="match status" value="1"/>
</dbReference>
<organism evidence="1 2">
    <name type="scientific">Oceanobacter antarcticus</name>
    <dbReference type="NCBI Taxonomy" id="3133425"/>
    <lineage>
        <taxon>Bacteria</taxon>
        <taxon>Pseudomonadati</taxon>
        <taxon>Pseudomonadota</taxon>
        <taxon>Gammaproteobacteria</taxon>
        <taxon>Oceanospirillales</taxon>
        <taxon>Oceanospirillaceae</taxon>
        <taxon>Oceanobacter</taxon>
    </lineage>
</organism>